<organism evidence="1 2">
    <name type="scientific">Hyphomicrobium sulfonivorans</name>
    <dbReference type="NCBI Taxonomy" id="121290"/>
    <lineage>
        <taxon>Bacteria</taxon>
        <taxon>Pseudomonadati</taxon>
        <taxon>Pseudomonadota</taxon>
        <taxon>Alphaproteobacteria</taxon>
        <taxon>Hyphomicrobiales</taxon>
        <taxon>Hyphomicrobiaceae</taxon>
        <taxon>Hyphomicrobium</taxon>
    </lineage>
</organism>
<evidence type="ECO:0000313" key="2">
    <source>
        <dbReference type="Proteomes" id="UP000059074"/>
    </source>
</evidence>
<dbReference type="EMBL" id="LMTR01000040">
    <property type="protein sequence ID" value="KWT70025.1"/>
    <property type="molecule type" value="Genomic_DNA"/>
</dbReference>
<comment type="caution">
    <text evidence="1">The sequence shown here is derived from an EMBL/GenBank/DDBJ whole genome shotgun (WGS) entry which is preliminary data.</text>
</comment>
<reference evidence="1 2" key="1">
    <citation type="submission" date="2015-10" db="EMBL/GenBank/DDBJ databases">
        <title>Transcriptomic analysis of a linuron degrading triple-species bacterial consortium.</title>
        <authorList>
            <person name="Albers P."/>
        </authorList>
    </citation>
    <scope>NUCLEOTIDE SEQUENCE [LARGE SCALE GENOMIC DNA]</scope>
    <source>
        <strain evidence="1 2">WDL6</strain>
    </source>
</reference>
<dbReference type="Proteomes" id="UP000059074">
    <property type="component" value="Unassembled WGS sequence"/>
</dbReference>
<keyword evidence="2" id="KW-1185">Reference proteome</keyword>
<name>A0A109BK89_HYPSL</name>
<proteinExistence type="predicted"/>
<protein>
    <submittedName>
        <fullName evidence="1">Uncharacterized protein</fullName>
    </submittedName>
</protein>
<evidence type="ECO:0000313" key="1">
    <source>
        <dbReference type="EMBL" id="KWT70025.1"/>
    </source>
</evidence>
<gene>
    <name evidence="1" type="ORF">APY04_1234</name>
</gene>
<dbReference type="AlphaFoldDB" id="A0A109BK89"/>
<accession>A0A109BK89</accession>
<sequence>MRWVEVFGNGFGHTFRAPDKILLRRRRCISRMTKRPKNSPARCASGQFSCRCCF</sequence>